<evidence type="ECO:0000256" key="3">
    <source>
        <dbReference type="ARBA" id="ARBA00022597"/>
    </source>
</evidence>
<dbReference type="CDD" id="cd03215">
    <property type="entry name" value="ABC_Carb_Monos_II"/>
    <property type="match status" value="1"/>
</dbReference>
<keyword evidence="5" id="KW-0547">Nucleotide-binding</keyword>
<keyword evidence="3" id="KW-0762">Sugar transport</keyword>
<reference evidence="8 9" key="1">
    <citation type="submission" date="2016-11" db="EMBL/GenBank/DDBJ databases">
        <authorList>
            <person name="Jaros S."/>
            <person name="Januszkiewicz K."/>
            <person name="Wedrychowicz H."/>
        </authorList>
    </citation>
    <scope>NUCLEOTIDE SEQUENCE [LARGE SCALE GENOMIC DNA]</scope>
    <source>
        <strain evidence="8 9">DSM 19436</strain>
    </source>
</reference>
<feature type="domain" description="ABC transporter" evidence="7">
    <location>
        <begin position="18"/>
        <end position="254"/>
    </location>
</feature>
<dbReference type="Gene3D" id="3.40.50.300">
    <property type="entry name" value="P-loop containing nucleotide triphosphate hydrolases"/>
    <property type="match status" value="2"/>
</dbReference>
<accession>A0A1M5IV56</accession>
<dbReference type="Pfam" id="PF00005">
    <property type="entry name" value="ABC_tran"/>
    <property type="match status" value="2"/>
</dbReference>
<evidence type="ECO:0000313" key="8">
    <source>
        <dbReference type="EMBL" id="SHG32151.1"/>
    </source>
</evidence>
<dbReference type="SUPFAM" id="SSF52540">
    <property type="entry name" value="P-loop containing nucleoside triphosphate hydrolases"/>
    <property type="match status" value="2"/>
</dbReference>
<keyword evidence="6 8" id="KW-0067">ATP-binding</keyword>
<dbReference type="InterPro" id="IPR003439">
    <property type="entry name" value="ABC_transporter-like_ATP-bd"/>
</dbReference>
<keyword evidence="9" id="KW-1185">Reference proteome</keyword>
<dbReference type="InterPro" id="IPR050107">
    <property type="entry name" value="ABC_carbohydrate_import_ATPase"/>
</dbReference>
<dbReference type="STRING" id="1122133.SAMN02745157_4010"/>
<keyword evidence="4" id="KW-0677">Repeat</keyword>
<sequence length="635" mass="68409">MSLAALDRSPETVVAPLLVMRGITKTFDRTRALQGADFELREGEIHGLLGANGAGKSTLSKVISGHHAFDEGEMVYRGREIRLRGTRDALNIGIAIVMQETSLVPDLTVLENIFLPELGRPGRLNYGALRQRGEEILESLGQQDSLPFDWEVRRLSSAQKQLVEIAKALGVRAKLVIFDEPTASLSPGEVERLFDVMARLRDSGHGLVFVSHRLEEVFAITDRVTVLREGRTVMNARPTADLSQAELIRAMVGSELGAIYARNEETPEIGGAIALEVRHISALPVVRDVSFSVRKGEILGLGGLVGAGRSETAEAIFGLRPRTGGEVLLGGKPLKGNSPKTAIRAGLGFVAEDRRTQNIVPDLSVKENLLIAHLGAHRGFFCGYGARTKRVDELLAKLGLPGDRLLDASMLNFSGGMQQKIIIARWLLLEPSVLILDEPTKGVDIGTRASIYAMLRDIAAEGVAVVVISSDFEELLGLSDRVVVVSDGRSIADLPSAMLDEEKLTLLAAPRTSMARNTALLNDLTREHGGAGFWALIENDSLICLNAVVNDPALDPGFRAGEARRLSETRLPTALARREGTFVAEASGGRTTLVVPMTSPRGHDLGWVGITLREGGTLPAPEAIKTRIDTMAATL</sequence>
<dbReference type="RefSeq" id="WP_244540301.1">
    <property type="nucleotide sequence ID" value="NZ_FQUP01000004.1"/>
</dbReference>
<protein>
    <submittedName>
        <fullName evidence="8">Ribose transport system ATP-binding protein</fullName>
    </submittedName>
</protein>
<dbReference type="PROSITE" id="PS50893">
    <property type="entry name" value="ABC_TRANSPORTER_2"/>
    <property type="match status" value="2"/>
</dbReference>
<dbReference type="InterPro" id="IPR003593">
    <property type="entry name" value="AAA+_ATPase"/>
</dbReference>
<dbReference type="InterPro" id="IPR027417">
    <property type="entry name" value="P-loop_NTPase"/>
</dbReference>
<evidence type="ECO:0000256" key="4">
    <source>
        <dbReference type="ARBA" id="ARBA00022737"/>
    </source>
</evidence>
<organism evidence="8 9">
    <name type="scientific">Kaistia soli DSM 19436</name>
    <dbReference type="NCBI Taxonomy" id="1122133"/>
    <lineage>
        <taxon>Bacteria</taxon>
        <taxon>Pseudomonadati</taxon>
        <taxon>Pseudomonadota</taxon>
        <taxon>Alphaproteobacteria</taxon>
        <taxon>Hyphomicrobiales</taxon>
        <taxon>Kaistiaceae</taxon>
        <taxon>Kaistia</taxon>
    </lineage>
</organism>
<proteinExistence type="inferred from homology"/>
<feature type="domain" description="ABC transporter" evidence="7">
    <location>
        <begin position="261"/>
        <end position="512"/>
    </location>
</feature>
<dbReference type="SMART" id="SM00382">
    <property type="entry name" value="AAA"/>
    <property type="match status" value="2"/>
</dbReference>
<evidence type="ECO:0000259" key="7">
    <source>
        <dbReference type="PROSITE" id="PS50893"/>
    </source>
</evidence>
<evidence type="ECO:0000256" key="2">
    <source>
        <dbReference type="ARBA" id="ARBA00022448"/>
    </source>
</evidence>
<gene>
    <name evidence="8" type="ORF">SAMN02745157_4010</name>
</gene>
<evidence type="ECO:0000313" key="9">
    <source>
        <dbReference type="Proteomes" id="UP000184485"/>
    </source>
</evidence>
<dbReference type="PANTHER" id="PTHR43790:SF9">
    <property type="entry name" value="GALACTOFURANOSE TRANSPORTER ATP-BINDING PROTEIN YTFR"/>
    <property type="match status" value="1"/>
</dbReference>
<dbReference type="InterPro" id="IPR017871">
    <property type="entry name" value="ABC_transporter-like_CS"/>
</dbReference>
<evidence type="ECO:0000256" key="6">
    <source>
        <dbReference type="ARBA" id="ARBA00022840"/>
    </source>
</evidence>
<dbReference type="CDD" id="cd03216">
    <property type="entry name" value="ABC_Carb_Monos_I"/>
    <property type="match status" value="1"/>
</dbReference>
<dbReference type="EMBL" id="FQUP01000004">
    <property type="protein sequence ID" value="SHG32151.1"/>
    <property type="molecule type" value="Genomic_DNA"/>
</dbReference>
<dbReference type="GO" id="GO:0016887">
    <property type="term" value="F:ATP hydrolysis activity"/>
    <property type="evidence" value="ECO:0007669"/>
    <property type="project" value="InterPro"/>
</dbReference>
<comment type="similarity">
    <text evidence="1">Belongs to the ABC transporter superfamily.</text>
</comment>
<name>A0A1M5IV56_9HYPH</name>
<dbReference type="GO" id="GO:0005524">
    <property type="term" value="F:ATP binding"/>
    <property type="evidence" value="ECO:0007669"/>
    <property type="project" value="UniProtKB-KW"/>
</dbReference>
<evidence type="ECO:0000256" key="5">
    <source>
        <dbReference type="ARBA" id="ARBA00022741"/>
    </source>
</evidence>
<dbReference type="PANTHER" id="PTHR43790">
    <property type="entry name" value="CARBOHYDRATE TRANSPORT ATP-BINDING PROTEIN MG119-RELATED"/>
    <property type="match status" value="1"/>
</dbReference>
<dbReference type="PROSITE" id="PS00211">
    <property type="entry name" value="ABC_TRANSPORTER_1"/>
    <property type="match status" value="1"/>
</dbReference>
<evidence type="ECO:0000256" key="1">
    <source>
        <dbReference type="ARBA" id="ARBA00005417"/>
    </source>
</evidence>
<dbReference type="Proteomes" id="UP000184485">
    <property type="component" value="Unassembled WGS sequence"/>
</dbReference>
<keyword evidence="2" id="KW-0813">Transport</keyword>
<dbReference type="AlphaFoldDB" id="A0A1M5IV56"/>